<keyword evidence="1" id="KW-0472">Membrane</keyword>
<dbReference type="InterPro" id="IPR009793">
    <property type="entry name" value="DUF1361"/>
</dbReference>
<comment type="caution">
    <text evidence="2">The sequence shown here is derived from an EMBL/GenBank/DDBJ whole genome shotgun (WGS) entry which is preliminary data.</text>
</comment>
<gene>
    <name evidence="2" type="ORF">CD039_01000</name>
</gene>
<keyword evidence="1" id="KW-0812">Transmembrane</keyword>
<sequence>MKVGDVVSARYIARIVFLILFVLSLFDHIFQFMTLNLFLAYVPFELCFLLRLFKPQHRFEWPLFIIFSLIFIFMVPNTFYMITDLIHLKQFIFNFYAGLNLTEWMYFTYLLAGVFLALYCLVLMFREIRYFTPYRWFNRALILIMMYLNGFGIYIGRFLRLHSVYLINEPLRIIRKLVTQVDLKAMAFVLLMVALQLLLYIFMKGVRSFN</sequence>
<feature type="transmembrane region" description="Helical" evidence="1">
    <location>
        <begin position="36"/>
        <end position="53"/>
    </location>
</feature>
<evidence type="ECO:0000313" key="3">
    <source>
        <dbReference type="Proteomes" id="UP000242712"/>
    </source>
</evidence>
<feature type="transmembrane region" description="Helical" evidence="1">
    <location>
        <begin position="65"/>
        <end position="86"/>
    </location>
</feature>
<accession>A0A2K4FDC8</accession>
<feature type="transmembrane region" description="Helical" evidence="1">
    <location>
        <begin position="106"/>
        <end position="125"/>
    </location>
</feature>
<dbReference type="EMBL" id="PPPX01000001">
    <property type="protein sequence ID" value="POA09368.1"/>
    <property type="molecule type" value="Genomic_DNA"/>
</dbReference>
<dbReference type="OrthoDB" id="4540541at2"/>
<organism evidence="2 3">
    <name type="scientific">Staphylococcus argensis</name>
    <dbReference type="NCBI Taxonomy" id="1607738"/>
    <lineage>
        <taxon>Bacteria</taxon>
        <taxon>Bacillati</taxon>
        <taxon>Bacillota</taxon>
        <taxon>Bacilli</taxon>
        <taxon>Bacillales</taxon>
        <taxon>Staphylococcaceae</taxon>
        <taxon>Staphylococcus</taxon>
    </lineage>
</organism>
<reference evidence="2 3" key="1">
    <citation type="submission" date="2017-08" db="EMBL/GenBank/DDBJ databases">
        <title>Draft genome sequences of 64 type strains of genus Staph aureus.</title>
        <authorList>
            <person name="Cole K."/>
            <person name="Golubchik T."/>
            <person name="Russell J."/>
            <person name="Foster D."/>
            <person name="Llewelyn M."/>
            <person name="Wilson D."/>
            <person name="Crook D."/>
            <person name="Paul J."/>
        </authorList>
    </citation>
    <scope>NUCLEOTIDE SEQUENCE [LARGE SCALE GENOMIC DNA]</scope>
    <source>
        <strain evidence="2 3">DSM 29875</strain>
    </source>
</reference>
<keyword evidence="3" id="KW-1185">Reference proteome</keyword>
<protein>
    <submittedName>
        <fullName evidence="2">DUF1361 domain-containing protein</fullName>
    </submittedName>
</protein>
<keyword evidence="1" id="KW-1133">Transmembrane helix</keyword>
<dbReference type="Pfam" id="PF07099">
    <property type="entry name" value="DUF1361"/>
    <property type="match status" value="1"/>
</dbReference>
<evidence type="ECO:0000256" key="1">
    <source>
        <dbReference type="SAM" id="Phobius"/>
    </source>
</evidence>
<feature type="transmembrane region" description="Helical" evidence="1">
    <location>
        <begin position="185"/>
        <end position="203"/>
    </location>
</feature>
<feature type="transmembrane region" description="Helical" evidence="1">
    <location>
        <begin position="137"/>
        <end position="156"/>
    </location>
</feature>
<dbReference type="AlphaFoldDB" id="A0A2K4FDC8"/>
<feature type="transmembrane region" description="Helical" evidence="1">
    <location>
        <begin position="12"/>
        <end position="30"/>
    </location>
</feature>
<evidence type="ECO:0000313" key="2">
    <source>
        <dbReference type="EMBL" id="POA09368.1"/>
    </source>
</evidence>
<dbReference type="Proteomes" id="UP000242712">
    <property type="component" value="Unassembled WGS sequence"/>
</dbReference>
<proteinExistence type="predicted"/>
<name>A0A2K4FDC8_9STAP</name>